<reference evidence="2" key="1">
    <citation type="journal article" date="2021" name="Sci. Rep.">
        <title>Diploid genomic architecture of Nitzschia inconspicua, an elite biomass production diatom.</title>
        <authorList>
            <person name="Oliver A."/>
            <person name="Podell S."/>
            <person name="Pinowska A."/>
            <person name="Traller J.C."/>
            <person name="Smith S.R."/>
            <person name="McClure R."/>
            <person name="Beliaev A."/>
            <person name="Bohutskyi P."/>
            <person name="Hill E.A."/>
            <person name="Rabines A."/>
            <person name="Zheng H."/>
            <person name="Allen L.Z."/>
            <person name="Kuo A."/>
            <person name="Grigoriev I.V."/>
            <person name="Allen A.E."/>
            <person name="Hazlebeck D."/>
            <person name="Allen E.E."/>
        </authorList>
    </citation>
    <scope>NUCLEOTIDE SEQUENCE</scope>
    <source>
        <strain evidence="2">Hildebrandi</strain>
    </source>
</reference>
<dbReference type="EMBL" id="JAGRRH010000009">
    <property type="protein sequence ID" value="KAG7363984.1"/>
    <property type="molecule type" value="Genomic_DNA"/>
</dbReference>
<comment type="caution">
    <text evidence="2">The sequence shown here is derived from an EMBL/GenBank/DDBJ whole genome shotgun (WGS) entry which is preliminary data.</text>
</comment>
<feature type="compositionally biased region" description="Polar residues" evidence="1">
    <location>
        <begin position="344"/>
        <end position="361"/>
    </location>
</feature>
<feature type="region of interest" description="Disordered" evidence="1">
    <location>
        <begin position="344"/>
        <end position="409"/>
    </location>
</feature>
<dbReference type="OrthoDB" id="6362633at2759"/>
<organism evidence="2 3">
    <name type="scientific">Nitzschia inconspicua</name>
    <dbReference type="NCBI Taxonomy" id="303405"/>
    <lineage>
        <taxon>Eukaryota</taxon>
        <taxon>Sar</taxon>
        <taxon>Stramenopiles</taxon>
        <taxon>Ochrophyta</taxon>
        <taxon>Bacillariophyta</taxon>
        <taxon>Bacillariophyceae</taxon>
        <taxon>Bacillariophycidae</taxon>
        <taxon>Bacillariales</taxon>
        <taxon>Bacillariaceae</taxon>
        <taxon>Nitzschia</taxon>
    </lineage>
</organism>
<feature type="compositionally biased region" description="Low complexity" evidence="1">
    <location>
        <begin position="171"/>
        <end position="212"/>
    </location>
</feature>
<accession>A0A9K3LLF8</accession>
<evidence type="ECO:0000313" key="3">
    <source>
        <dbReference type="Proteomes" id="UP000693970"/>
    </source>
</evidence>
<evidence type="ECO:0000256" key="1">
    <source>
        <dbReference type="SAM" id="MobiDB-lite"/>
    </source>
</evidence>
<proteinExistence type="predicted"/>
<feature type="compositionally biased region" description="Low complexity" evidence="1">
    <location>
        <begin position="119"/>
        <end position="132"/>
    </location>
</feature>
<protein>
    <submittedName>
        <fullName evidence="2">Uncharacterized protein</fullName>
    </submittedName>
</protein>
<dbReference type="Proteomes" id="UP000693970">
    <property type="component" value="Unassembled WGS sequence"/>
</dbReference>
<feature type="compositionally biased region" description="Basic and acidic residues" evidence="1">
    <location>
        <begin position="1"/>
        <end position="13"/>
    </location>
</feature>
<feature type="compositionally biased region" description="Pro residues" evidence="1">
    <location>
        <begin position="36"/>
        <end position="47"/>
    </location>
</feature>
<gene>
    <name evidence="2" type="ORF">IV203_037186</name>
</gene>
<keyword evidence="3" id="KW-1185">Reference proteome</keyword>
<feature type="compositionally biased region" description="Pro residues" evidence="1">
    <location>
        <begin position="99"/>
        <end position="118"/>
    </location>
</feature>
<evidence type="ECO:0000313" key="2">
    <source>
        <dbReference type="EMBL" id="KAG7363984.1"/>
    </source>
</evidence>
<feature type="region of interest" description="Disordered" evidence="1">
    <location>
        <begin position="1"/>
        <end position="266"/>
    </location>
</feature>
<name>A0A9K3LLF8_9STRA</name>
<sequence length="409" mass="42002">MSVIDRSNKRMKGDGGPMGGPPPGPPESYYGQPGGRYPPPYGGPPPMGSGYGMWGQQGHPPPHAWGHGSPTPTAGTMYQRGGPAMAPTDRSGYGSAYPPRGPPPPMPGPGPSRRPGNPPGSSRSSGSPSEGPITGAPDSGPPYQGGYYPPPSAGPYVSSAYPPSGPPPMHHPSYSSGPSSSMYGNSPPRSSATSAGPSSSAAAPAQRPHSSPDLMNAYCQTTGSENPDLDSLYSSSRGVGPSMDDDGTGSTGGGGGSSKDKGRGSYKCGRCGVPKKGHVCPYQPKLTRRPGEPLPEMRSAAIQVEMDEFMTLRRLNLRIQGFPESYANEPYCEDMVIGEPALGTAQQQQQHPSMTVSSPHGSGSLHDNMLNVSDHGPPPSLPSHDPGLGVLGSPIRSSPMSEDPISGAA</sequence>
<dbReference type="AlphaFoldDB" id="A0A9K3LLF8"/>
<reference evidence="2" key="2">
    <citation type="submission" date="2021-04" db="EMBL/GenBank/DDBJ databases">
        <authorList>
            <person name="Podell S."/>
        </authorList>
    </citation>
    <scope>NUCLEOTIDE SEQUENCE</scope>
    <source>
        <strain evidence="2">Hildebrandi</strain>
    </source>
</reference>